<evidence type="ECO:0000256" key="1">
    <source>
        <dbReference type="ARBA" id="ARBA00004141"/>
    </source>
</evidence>
<comment type="caution">
    <text evidence="13">The sequence shown here is derived from an EMBL/GenBank/DDBJ whole genome shotgun (WGS) entry which is preliminary data.</text>
</comment>
<dbReference type="PRINTS" id="PR00124">
    <property type="entry name" value="ATPASEC"/>
</dbReference>
<proteinExistence type="inferred from homology"/>
<keyword evidence="9 11" id="KW-0446">Lipid-binding</keyword>
<protein>
    <submittedName>
        <fullName evidence="13">Bifunctional ATP synthase</fullName>
    </submittedName>
</protein>
<dbReference type="InterPro" id="IPR002379">
    <property type="entry name" value="ATPase_proteolipid_c-like_dom"/>
</dbReference>
<evidence type="ECO:0000313" key="14">
    <source>
        <dbReference type="Proteomes" id="UP001214638"/>
    </source>
</evidence>
<evidence type="ECO:0000256" key="3">
    <source>
        <dbReference type="ARBA" id="ARBA00022448"/>
    </source>
</evidence>
<evidence type="ECO:0000256" key="10">
    <source>
        <dbReference type="ARBA" id="ARBA00023136"/>
    </source>
</evidence>
<evidence type="ECO:0000313" key="13">
    <source>
        <dbReference type="EMBL" id="KAK2197917.1"/>
    </source>
</evidence>
<comment type="subcellular location">
    <subcellularLocation>
        <location evidence="1">Membrane</location>
        <topology evidence="1">Multi-pass membrane protein</topology>
    </subcellularLocation>
</comment>
<dbReference type="AlphaFoldDB" id="A0AAD9PN66"/>
<evidence type="ECO:0000256" key="11">
    <source>
        <dbReference type="RuleBase" id="RU004221"/>
    </source>
</evidence>
<dbReference type="EMBL" id="JALLKP010000001">
    <property type="protein sequence ID" value="KAK2197917.1"/>
    <property type="molecule type" value="Genomic_DNA"/>
</dbReference>
<dbReference type="KEGG" id="bdw:94335218"/>
<evidence type="ECO:0000256" key="4">
    <source>
        <dbReference type="ARBA" id="ARBA00022547"/>
    </source>
</evidence>
<dbReference type="SUPFAM" id="SSF81333">
    <property type="entry name" value="F1F0 ATP synthase subunit C"/>
    <property type="match status" value="1"/>
</dbReference>
<sequence length="173" mass="17677">MTPINRLVSRGLVGGGQNASESFSRIFNNVCSNLAAPRLLSSYGNIGGGVAGRGICTGSKNNTRPMHMFSATVNNSTLGGAINQGSLGSLAPFANKFGVRHDGGIATLGAAVALMSVGGVAQGIGNLFAALVSGTARNPSIKEDLFTYTLIGMGFLEFLGIICVLMSAIMLYS</sequence>
<dbReference type="InterPro" id="IPR020537">
    <property type="entry name" value="ATP_synth_F0_csu_DDCD_BS"/>
</dbReference>
<keyword evidence="14" id="KW-1185">Reference proteome</keyword>
<feature type="domain" description="V-ATPase proteolipid subunit C-like" evidence="12">
    <location>
        <begin position="108"/>
        <end position="170"/>
    </location>
</feature>
<evidence type="ECO:0000259" key="12">
    <source>
        <dbReference type="Pfam" id="PF00137"/>
    </source>
</evidence>
<dbReference type="RefSeq" id="XP_067804759.1">
    <property type="nucleotide sequence ID" value="XM_067945968.1"/>
</dbReference>
<keyword evidence="4" id="KW-0138">CF(0)</keyword>
<dbReference type="GO" id="GO:0045259">
    <property type="term" value="C:proton-transporting ATP synthase complex"/>
    <property type="evidence" value="ECO:0007669"/>
    <property type="project" value="UniProtKB-KW"/>
</dbReference>
<dbReference type="PROSITE" id="PS00605">
    <property type="entry name" value="ATPASE_C"/>
    <property type="match status" value="1"/>
</dbReference>
<evidence type="ECO:0000256" key="6">
    <source>
        <dbReference type="ARBA" id="ARBA00022781"/>
    </source>
</evidence>
<evidence type="ECO:0000256" key="5">
    <source>
        <dbReference type="ARBA" id="ARBA00022692"/>
    </source>
</evidence>
<dbReference type="GO" id="GO:0015986">
    <property type="term" value="P:proton motive force-driven ATP synthesis"/>
    <property type="evidence" value="ECO:0007669"/>
    <property type="project" value="InterPro"/>
</dbReference>
<accession>A0AAD9PN66</accession>
<comment type="similarity">
    <text evidence="2 11">Belongs to the ATPase C chain family.</text>
</comment>
<dbReference type="CDD" id="cd18182">
    <property type="entry name" value="ATP-synt_Fo_c_ATP5G3"/>
    <property type="match status" value="1"/>
</dbReference>
<dbReference type="GO" id="GO:0033177">
    <property type="term" value="C:proton-transporting two-sector ATPase complex, proton-transporting domain"/>
    <property type="evidence" value="ECO:0007669"/>
    <property type="project" value="InterPro"/>
</dbReference>
<evidence type="ECO:0000256" key="8">
    <source>
        <dbReference type="ARBA" id="ARBA00023065"/>
    </source>
</evidence>
<dbReference type="PANTHER" id="PTHR10031">
    <property type="entry name" value="ATP SYNTHASE LIPID-BINDING PROTEIN, MITOCHONDRIAL"/>
    <property type="match status" value="1"/>
</dbReference>
<name>A0AAD9PN66_9APIC</name>
<feature type="transmembrane region" description="Helical" evidence="11">
    <location>
        <begin position="145"/>
        <end position="172"/>
    </location>
</feature>
<keyword evidence="8 11" id="KW-0406">Ion transport</keyword>
<dbReference type="InterPro" id="IPR035921">
    <property type="entry name" value="F/V-ATP_Csub_sf"/>
</dbReference>
<dbReference type="GO" id="GO:0008289">
    <property type="term" value="F:lipid binding"/>
    <property type="evidence" value="ECO:0007669"/>
    <property type="project" value="UniProtKB-KW"/>
</dbReference>
<evidence type="ECO:0000256" key="2">
    <source>
        <dbReference type="ARBA" id="ARBA00006704"/>
    </source>
</evidence>
<dbReference type="InterPro" id="IPR000454">
    <property type="entry name" value="ATP_synth_F0_csu"/>
</dbReference>
<keyword evidence="5 11" id="KW-0812">Transmembrane</keyword>
<dbReference type="PANTHER" id="PTHR10031:SF0">
    <property type="entry name" value="ATPASE PROTEIN 9"/>
    <property type="match status" value="1"/>
</dbReference>
<dbReference type="GeneID" id="94335218"/>
<gene>
    <name evidence="13" type="ORF">BdWA1_000920</name>
</gene>
<organism evidence="13 14">
    <name type="scientific">Babesia duncani</name>
    <dbReference type="NCBI Taxonomy" id="323732"/>
    <lineage>
        <taxon>Eukaryota</taxon>
        <taxon>Sar</taxon>
        <taxon>Alveolata</taxon>
        <taxon>Apicomplexa</taxon>
        <taxon>Aconoidasida</taxon>
        <taxon>Piroplasmida</taxon>
        <taxon>Babesiidae</taxon>
        <taxon>Babesia</taxon>
    </lineage>
</organism>
<keyword evidence="10 11" id="KW-0472">Membrane</keyword>
<keyword evidence="6 11" id="KW-0375">Hydrogen ion transport</keyword>
<dbReference type="Pfam" id="PF00137">
    <property type="entry name" value="ATP-synt_C"/>
    <property type="match status" value="1"/>
</dbReference>
<evidence type="ECO:0000256" key="7">
    <source>
        <dbReference type="ARBA" id="ARBA00022989"/>
    </source>
</evidence>
<dbReference type="Proteomes" id="UP001214638">
    <property type="component" value="Unassembled WGS sequence"/>
</dbReference>
<dbReference type="Gene3D" id="1.20.20.10">
    <property type="entry name" value="F1F0 ATP synthase subunit C"/>
    <property type="match status" value="1"/>
</dbReference>
<reference evidence="13" key="1">
    <citation type="journal article" date="2023" name="Nat. Microbiol.">
        <title>Babesia duncani multi-omics identifies virulence factors and drug targets.</title>
        <authorList>
            <person name="Singh P."/>
            <person name="Lonardi S."/>
            <person name="Liang Q."/>
            <person name="Vydyam P."/>
            <person name="Khabirova E."/>
            <person name="Fang T."/>
            <person name="Gihaz S."/>
            <person name="Thekkiniath J."/>
            <person name="Munshi M."/>
            <person name="Abel S."/>
            <person name="Ciampossin L."/>
            <person name="Batugedara G."/>
            <person name="Gupta M."/>
            <person name="Lu X.M."/>
            <person name="Lenz T."/>
            <person name="Chakravarty S."/>
            <person name="Cornillot E."/>
            <person name="Hu Y."/>
            <person name="Ma W."/>
            <person name="Gonzalez L.M."/>
            <person name="Sanchez S."/>
            <person name="Estrada K."/>
            <person name="Sanchez-Flores A."/>
            <person name="Montero E."/>
            <person name="Harb O.S."/>
            <person name="Le Roch K.G."/>
            <person name="Mamoun C.B."/>
        </authorList>
    </citation>
    <scope>NUCLEOTIDE SEQUENCE</scope>
    <source>
        <strain evidence="13">WA1</strain>
    </source>
</reference>
<keyword evidence="7 11" id="KW-1133">Transmembrane helix</keyword>
<evidence type="ECO:0000256" key="9">
    <source>
        <dbReference type="ARBA" id="ARBA00023121"/>
    </source>
</evidence>
<dbReference type="InterPro" id="IPR038662">
    <property type="entry name" value="ATP_synth_F0_csu_sf"/>
</dbReference>
<dbReference type="GO" id="GO:0015078">
    <property type="term" value="F:proton transmembrane transporter activity"/>
    <property type="evidence" value="ECO:0007669"/>
    <property type="project" value="InterPro"/>
</dbReference>
<feature type="transmembrane region" description="Helical" evidence="11">
    <location>
        <begin position="105"/>
        <end position="125"/>
    </location>
</feature>
<keyword evidence="3 11" id="KW-0813">Transport</keyword>